<keyword evidence="1" id="KW-0812">Transmembrane</keyword>
<organism evidence="3">
    <name type="scientific">Capitella teleta</name>
    <name type="common">Polychaete worm</name>
    <dbReference type="NCBI Taxonomy" id="283909"/>
    <lineage>
        <taxon>Eukaryota</taxon>
        <taxon>Metazoa</taxon>
        <taxon>Spiralia</taxon>
        <taxon>Lophotrochozoa</taxon>
        <taxon>Annelida</taxon>
        <taxon>Polychaeta</taxon>
        <taxon>Sedentaria</taxon>
        <taxon>Scolecida</taxon>
        <taxon>Capitellidae</taxon>
        <taxon>Capitella</taxon>
    </lineage>
</organism>
<dbReference type="AlphaFoldDB" id="R7VH23"/>
<dbReference type="EMBL" id="KB294122">
    <property type="protein sequence ID" value="ELU14995.1"/>
    <property type="molecule type" value="Genomic_DNA"/>
</dbReference>
<dbReference type="EnsemblMetazoa" id="CapteT219176">
    <property type="protein sequence ID" value="CapteP219176"/>
    <property type="gene ID" value="CapteG219176"/>
</dbReference>
<dbReference type="Proteomes" id="UP000014760">
    <property type="component" value="Unassembled WGS sequence"/>
</dbReference>
<evidence type="ECO:0000313" key="5">
    <source>
        <dbReference type="Proteomes" id="UP000014760"/>
    </source>
</evidence>
<evidence type="ECO:0000313" key="4">
    <source>
        <dbReference type="EnsemblMetazoa" id="CapteP219176"/>
    </source>
</evidence>
<dbReference type="GO" id="GO:0008061">
    <property type="term" value="F:chitin binding"/>
    <property type="evidence" value="ECO:0007669"/>
    <property type="project" value="InterPro"/>
</dbReference>
<proteinExistence type="predicted"/>
<sequence length="173" mass="19595">MAANWPLLILQVIVYFASTSGLQECLTGRKRCISSRNLNEDFVCEGKGKFEHPNEISSMYILCKNKNHFACECVCPPKKSFSPFYQRCVIDNNSMNKDDNSIIAVNSWTTTSPHDDDIDENEAIRSSDPFANIHRESIPKVFVEDQEAFPAWALALVVLCLVILVVLIILVFY</sequence>
<evidence type="ECO:0000256" key="1">
    <source>
        <dbReference type="SAM" id="Phobius"/>
    </source>
</evidence>
<dbReference type="HOGENOM" id="CLU_1549086_0_0_1"/>
<reference evidence="5" key="1">
    <citation type="submission" date="2012-12" db="EMBL/GenBank/DDBJ databases">
        <authorList>
            <person name="Hellsten U."/>
            <person name="Grimwood J."/>
            <person name="Chapman J.A."/>
            <person name="Shapiro H."/>
            <person name="Aerts A."/>
            <person name="Otillar R.P."/>
            <person name="Terry A.Y."/>
            <person name="Boore J.L."/>
            <person name="Simakov O."/>
            <person name="Marletaz F."/>
            <person name="Cho S.-J."/>
            <person name="Edsinger-Gonzales E."/>
            <person name="Havlak P."/>
            <person name="Kuo D.-H."/>
            <person name="Larsson T."/>
            <person name="Lv J."/>
            <person name="Arendt D."/>
            <person name="Savage R."/>
            <person name="Osoegawa K."/>
            <person name="de Jong P."/>
            <person name="Lindberg D.R."/>
            <person name="Seaver E.C."/>
            <person name="Weisblat D.A."/>
            <person name="Putnam N.H."/>
            <person name="Grigoriev I.V."/>
            <person name="Rokhsar D.S."/>
        </authorList>
    </citation>
    <scope>NUCLEOTIDE SEQUENCE</scope>
    <source>
        <strain evidence="5">I ESC-2004</strain>
    </source>
</reference>
<evidence type="ECO:0000256" key="2">
    <source>
        <dbReference type="SAM" id="SignalP"/>
    </source>
</evidence>
<feature type="signal peptide" evidence="2">
    <location>
        <begin position="1"/>
        <end position="21"/>
    </location>
</feature>
<name>R7VH23_CAPTE</name>
<dbReference type="EMBL" id="AMQN01004677">
    <property type="status" value="NOT_ANNOTATED_CDS"/>
    <property type="molecule type" value="Genomic_DNA"/>
</dbReference>
<accession>R7VH23</accession>
<evidence type="ECO:0000313" key="3">
    <source>
        <dbReference type="EMBL" id="ELU14995.1"/>
    </source>
</evidence>
<feature type="chain" id="PRO_5008789031" evidence="2">
    <location>
        <begin position="22"/>
        <end position="173"/>
    </location>
</feature>
<keyword evidence="1" id="KW-0472">Membrane</keyword>
<reference evidence="3 5" key="2">
    <citation type="journal article" date="2013" name="Nature">
        <title>Insights into bilaterian evolution from three spiralian genomes.</title>
        <authorList>
            <person name="Simakov O."/>
            <person name="Marletaz F."/>
            <person name="Cho S.J."/>
            <person name="Edsinger-Gonzales E."/>
            <person name="Havlak P."/>
            <person name="Hellsten U."/>
            <person name="Kuo D.H."/>
            <person name="Larsson T."/>
            <person name="Lv J."/>
            <person name="Arendt D."/>
            <person name="Savage R."/>
            <person name="Osoegawa K."/>
            <person name="de Jong P."/>
            <person name="Grimwood J."/>
            <person name="Chapman J.A."/>
            <person name="Shapiro H."/>
            <person name="Aerts A."/>
            <person name="Otillar R.P."/>
            <person name="Terry A.Y."/>
            <person name="Boore J.L."/>
            <person name="Grigoriev I.V."/>
            <person name="Lindberg D.R."/>
            <person name="Seaver E.C."/>
            <person name="Weisblat D.A."/>
            <person name="Putnam N.H."/>
            <person name="Rokhsar D.S."/>
        </authorList>
    </citation>
    <scope>NUCLEOTIDE SEQUENCE</scope>
    <source>
        <strain evidence="3 5">I ESC-2004</strain>
    </source>
</reference>
<dbReference type="SUPFAM" id="SSF57625">
    <property type="entry name" value="Invertebrate chitin-binding proteins"/>
    <property type="match status" value="1"/>
</dbReference>
<feature type="transmembrane region" description="Helical" evidence="1">
    <location>
        <begin position="149"/>
        <end position="172"/>
    </location>
</feature>
<gene>
    <name evidence="3" type="ORF">CAPTEDRAFT_219176</name>
</gene>
<keyword evidence="2" id="KW-0732">Signal</keyword>
<keyword evidence="1" id="KW-1133">Transmembrane helix</keyword>
<reference evidence="4" key="3">
    <citation type="submission" date="2015-06" db="UniProtKB">
        <authorList>
            <consortium name="EnsemblMetazoa"/>
        </authorList>
    </citation>
    <scope>IDENTIFICATION</scope>
</reference>
<protein>
    <submittedName>
        <fullName evidence="3 4">Uncharacterized protein</fullName>
    </submittedName>
</protein>
<dbReference type="InterPro" id="IPR036508">
    <property type="entry name" value="Chitin-bd_dom_sf"/>
</dbReference>
<keyword evidence="5" id="KW-1185">Reference proteome</keyword>